<evidence type="ECO:0000313" key="1">
    <source>
        <dbReference type="EMBL" id="AOZ65094.1"/>
    </source>
</evidence>
<proteinExistence type="predicted"/>
<dbReference type="Pfam" id="PF23886">
    <property type="entry name" value="DUF7239"/>
    <property type="match status" value="1"/>
</dbReference>
<sequence>MNQKIDRTKRMEKQPQWVQDYVSQLERDLEIAQRENEQLKQGQFGEPGSNTYVAHYGEPAVMLPESSTVHFRLSDSDWPDEVIRVRVTKKGVLNINGSQQLVILPSASNDIQVGKI</sequence>
<dbReference type="EMBL" id="KX688102">
    <property type="protein sequence ID" value="AOZ65094.1"/>
    <property type="molecule type" value="Genomic_DNA"/>
</dbReference>
<accession>A0A1I9SE17</accession>
<keyword evidence="2" id="KW-1185">Reference proteome</keyword>
<organism evidence="1 2">
    <name type="scientific">Arthrobacter phage Oxynfrius</name>
    <dbReference type="NCBI Taxonomy" id="1897429"/>
    <lineage>
        <taxon>Viruses</taxon>
        <taxon>Duplodnaviria</taxon>
        <taxon>Heunggongvirae</taxon>
        <taxon>Uroviricota</taxon>
        <taxon>Caudoviricetes</taxon>
        <taxon>Korravirus</taxon>
        <taxon>Korravirus oxynfrius</taxon>
    </lineage>
</organism>
<reference evidence="1 2" key="1">
    <citation type="submission" date="2016-08" db="EMBL/GenBank/DDBJ databases">
        <authorList>
            <person name="Bristol A.J."/>
            <person name="Almonte K.F."/>
            <person name="Kendera W.M."/>
            <person name="Nayek S."/>
            <person name="Syed N."/>
            <person name="Wagner P.E."/>
            <person name="Donegan-Quick R."/>
            <person name="Kim T."/>
            <person name="Visi D.K."/>
            <person name="Allen M.S."/>
            <person name="Hughes L.E."/>
            <person name="Garlena R.A."/>
            <person name="Russell D.A."/>
            <person name="Pope W.H."/>
            <person name="Jacobs-Sera D."/>
            <person name="Hendrix R.W."/>
            <person name="Hatfull G.F."/>
        </authorList>
    </citation>
    <scope>NUCLEOTIDE SEQUENCE [LARGE SCALE GENOMIC DNA]</scope>
</reference>
<name>A0A1I9SE17_9CAUD</name>
<dbReference type="Proteomes" id="UP000223183">
    <property type="component" value="Segment"/>
</dbReference>
<evidence type="ECO:0000313" key="2">
    <source>
        <dbReference type="Proteomes" id="UP000223183"/>
    </source>
</evidence>
<dbReference type="InterPro" id="IPR055663">
    <property type="entry name" value="DUF7239"/>
</dbReference>
<gene>
    <name evidence="1" type="ORF">SEA_OXYNFRIUS_58</name>
</gene>
<protein>
    <submittedName>
        <fullName evidence="1">Uncharacterized protein</fullName>
    </submittedName>
</protein>